<evidence type="ECO:0000313" key="2">
    <source>
        <dbReference type="EMBL" id="MBC9813687.1"/>
    </source>
</evidence>
<protein>
    <submittedName>
        <fullName evidence="2">Uncharacterized protein</fullName>
    </submittedName>
</protein>
<feature type="signal peptide" evidence="1">
    <location>
        <begin position="1"/>
        <end position="24"/>
    </location>
</feature>
<accession>A0A8J6TTU6</accession>
<dbReference type="Proteomes" id="UP000652681">
    <property type="component" value="Unassembled WGS sequence"/>
</dbReference>
<keyword evidence="1" id="KW-0732">Signal</keyword>
<dbReference type="RefSeq" id="WP_163489976.1">
    <property type="nucleotide sequence ID" value="NZ_JACVEL010000013.1"/>
</dbReference>
<dbReference type="AlphaFoldDB" id="A0A8J6TTU6"/>
<reference evidence="2" key="1">
    <citation type="submission" date="2020-09" db="EMBL/GenBank/DDBJ databases">
        <title>Taishania pollutisoli gen. nov., sp. nov., Isolated from Tetrabromobisphenol A-Contaminated Soil.</title>
        <authorList>
            <person name="Chen Q."/>
        </authorList>
    </citation>
    <scope>NUCLEOTIDE SEQUENCE</scope>
    <source>
        <strain evidence="2">CZZ-1</strain>
    </source>
</reference>
<keyword evidence="3" id="KW-1185">Reference proteome</keyword>
<gene>
    <name evidence="2" type="ORF">H9Y05_14520</name>
</gene>
<comment type="caution">
    <text evidence="2">The sequence shown here is derived from an EMBL/GenBank/DDBJ whole genome shotgun (WGS) entry which is preliminary data.</text>
</comment>
<feature type="chain" id="PRO_5035261682" evidence="1">
    <location>
        <begin position="25"/>
        <end position="115"/>
    </location>
</feature>
<organism evidence="2 3">
    <name type="scientific">Taishania pollutisoli</name>
    <dbReference type="NCBI Taxonomy" id="2766479"/>
    <lineage>
        <taxon>Bacteria</taxon>
        <taxon>Pseudomonadati</taxon>
        <taxon>Bacteroidota</taxon>
        <taxon>Flavobacteriia</taxon>
        <taxon>Flavobacteriales</taxon>
        <taxon>Crocinitomicaceae</taxon>
        <taxon>Taishania</taxon>
    </lineage>
</organism>
<evidence type="ECO:0000313" key="3">
    <source>
        <dbReference type="Proteomes" id="UP000652681"/>
    </source>
</evidence>
<evidence type="ECO:0000256" key="1">
    <source>
        <dbReference type="SAM" id="SignalP"/>
    </source>
</evidence>
<dbReference type="EMBL" id="JACVEL010000013">
    <property type="protein sequence ID" value="MBC9813687.1"/>
    <property type="molecule type" value="Genomic_DNA"/>
</dbReference>
<sequence length="115" mass="12671">MKNVQLLVLTAIAMIAIGFSDVKAQNTEPNTVIIQVFGEMKNTDVAFSLLVTPPDGSNTYEVPMETRTLKNRKEVAIANTKIVQLEINKWKKEGFVIDGISTIGGPDFLYVVLSK</sequence>
<name>A0A8J6TTU6_9FLAO</name>
<proteinExistence type="predicted"/>